<dbReference type="EMBL" id="MDBO01000036">
    <property type="protein sequence ID" value="PMP14092.1"/>
    <property type="molecule type" value="Genomic_DNA"/>
</dbReference>
<comment type="caution">
    <text evidence="1">The sequence shown here is derived from an EMBL/GenBank/DDBJ whole genome shotgun (WGS) entry which is preliminary data.</text>
</comment>
<dbReference type="RefSeq" id="WP_102477417.1">
    <property type="nucleotide sequence ID" value="NZ_MCXS01000025.1"/>
</dbReference>
<protein>
    <submittedName>
        <fullName evidence="1">Uncharacterized protein</fullName>
    </submittedName>
</protein>
<dbReference type="AlphaFoldDB" id="A0AAP8MYT1"/>
<sequence>MSYFLVKVCIYTGEYEKSSTSFVKADNQKDAADTAIYGESHSPESLDWSNQVVEDMGGEFLYSINSIIEVQPCDVDALERYLTLYYHDAEELASSGNYLQQEAA</sequence>
<name>A0AAP8MYT1_9VIBR</name>
<accession>A0AAP8MYT1</accession>
<proteinExistence type="predicted"/>
<organism evidence="1 2">
    <name type="scientific">Vibrio breoganii</name>
    <dbReference type="NCBI Taxonomy" id="553239"/>
    <lineage>
        <taxon>Bacteria</taxon>
        <taxon>Pseudomonadati</taxon>
        <taxon>Pseudomonadota</taxon>
        <taxon>Gammaproteobacteria</taxon>
        <taxon>Vibrionales</taxon>
        <taxon>Vibrionaceae</taxon>
        <taxon>Vibrio</taxon>
    </lineage>
</organism>
<reference evidence="2" key="1">
    <citation type="submission" date="2016-07" db="EMBL/GenBank/DDBJ databases">
        <title>Nontailed viruses are major unrecognized killers of bacteria in the ocean.</title>
        <authorList>
            <person name="Kauffman K."/>
            <person name="Hussain F."/>
            <person name="Yang J."/>
            <person name="Arevalo P."/>
            <person name="Brown J."/>
            <person name="Cutler M."/>
            <person name="Kelly L."/>
            <person name="Polz M.F."/>
        </authorList>
    </citation>
    <scope>NUCLEOTIDE SEQUENCE [LARGE SCALE GENOMIC DNA]</scope>
    <source>
        <strain evidence="2">10N.222.49.A5</strain>
    </source>
</reference>
<gene>
    <name evidence="1" type="ORF">BCS93_04705</name>
</gene>
<evidence type="ECO:0000313" key="2">
    <source>
        <dbReference type="Proteomes" id="UP000235611"/>
    </source>
</evidence>
<evidence type="ECO:0000313" key="1">
    <source>
        <dbReference type="EMBL" id="PMP14092.1"/>
    </source>
</evidence>
<dbReference type="Proteomes" id="UP000235611">
    <property type="component" value="Unassembled WGS sequence"/>
</dbReference>